<feature type="signal peptide" evidence="1">
    <location>
        <begin position="1"/>
        <end position="20"/>
    </location>
</feature>
<dbReference type="RefSeq" id="WP_224476624.1">
    <property type="nucleotide sequence ID" value="NZ_JAIUJS010000001.1"/>
</dbReference>
<reference evidence="3" key="1">
    <citation type="submission" date="2023-07" db="EMBL/GenBank/DDBJ databases">
        <authorList>
            <person name="Yue Y."/>
        </authorList>
    </citation>
    <scope>NUCLEOTIDE SEQUENCE [LARGE SCALE GENOMIC DNA]</scope>
    <source>
        <strain evidence="3">2Y89</strain>
    </source>
</reference>
<sequence>MKSKLFLLFMAISIIPNCLWSQELSNGISKNSFSELNFGIAFLTSVEISDDTTIFPGVSFLWGTTIINDNDFIVEYSAGIAIPSIITGKVGIGKKINNTKIILGVRPYPTNLYLQSSFTNGEKGYWTVSFEYNPLDSDMGISLYSKALITLGYRWHSKKRK</sequence>
<evidence type="ECO:0000313" key="2">
    <source>
        <dbReference type="EMBL" id="MCA0151649.1"/>
    </source>
</evidence>
<dbReference type="EMBL" id="JAIUJS010000001">
    <property type="protein sequence ID" value="MCA0151649.1"/>
    <property type="molecule type" value="Genomic_DNA"/>
</dbReference>
<evidence type="ECO:0000256" key="1">
    <source>
        <dbReference type="SAM" id="SignalP"/>
    </source>
</evidence>
<comment type="caution">
    <text evidence="2">The sequence shown here is derived from an EMBL/GenBank/DDBJ whole genome shotgun (WGS) entry which is preliminary data.</text>
</comment>
<feature type="chain" id="PRO_5046745399" description="DUF3575 domain-containing protein" evidence="1">
    <location>
        <begin position="21"/>
        <end position="161"/>
    </location>
</feature>
<accession>A0ABS7XX86</accession>
<gene>
    <name evidence="2" type="ORF">LBV24_00375</name>
</gene>
<proteinExistence type="predicted"/>
<keyword evidence="3" id="KW-1185">Reference proteome</keyword>
<name>A0ABS7XX86_9FLAO</name>
<organism evidence="2 3">
    <name type="scientific">Winogradskyella vincentii</name>
    <dbReference type="NCBI Taxonomy" id="2877122"/>
    <lineage>
        <taxon>Bacteria</taxon>
        <taxon>Pseudomonadati</taxon>
        <taxon>Bacteroidota</taxon>
        <taxon>Flavobacteriia</taxon>
        <taxon>Flavobacteriales</taxon>
        <taxon>Flavobacteriaceae</taxon>
        <taxon>Winogradskyella</taxon>
    </lineage>
</organism>
<evidence type="ECO:0000313" key="3">
    <source>
        <dbReference type="Proteomes" id="UP001198402"/>
    </source>
</evidence>
<keyword evidence="1" id="KW-0732">Signal</keyword>
<protein>
    <recommendedName>
        <fullName evidence="4">DUF3575 domain-containing protein</fullName>
    </recommendedName>
</protein>
<dbReference type="Proteomes" id="UP001198402">
    <property type="component" value="Unassembled WGS sequence"/>
</dbReference>
<evidence type="ECO:0008006" key="4">
    <source>
        <dbReference type="Google" id="ProtNLM"/>
    </source>
</evidence>